<reference evidence="3" key="1">
    <citation type="submission" date="2023-07" db="EMBL/GenBank/DDBJ databases">
        <title>Yangia mangrovi SAOS 153D genome.</title>
        <authorList>
            <person name="Verma A."/>
            <person name="Pal Y."/>
            <person name="Sundharam S."/>
            <person name="Bisht B."/>
            <person name="Srinivasan K."/>
        </authorList>
    </citation>
    <scope>NUCLEOTIDE SEQUENCE [LARGE SCALE GENOMIC DNA]</scope>
    <source>
        <strain evidence="3">SAOS 153D</strain>
    </source>
</reference>
<dbReference type="RefSeq" id="WP_260348528.1">
    <property type="nucleotide sequence ID" value="NZ_NTHN02000006.1"/>
</dbReference>
<protein>
    <submittedName>
        <fullName evidence="2">YjbF family lipoprotein</fullName>
    </submittedName>
</protein>
<dbReference type="PROSITE" id="PS51257">
    <property type="entry name" value="PROKAR_LIPOPROTEIN"/>
    <property type="match status" value="1"/>
</dbReference>
<feature type="chain" id="PRO_5045170454" evidence="1">
    <location>
        <begin position="21"/>
        <end position="229"/>
    </location>
</feature>
<keyword evidence="2" id="KW-0449">Lipoprotein</keyword>
<keyword evidence="1" id="KW-0732">Signal</keyword>
<dbReference type="InterPro" id="IPR023373">
    <property type="entry name" value="YmcC_sf"/>
</dbReference>
<organism evidence="2 3">
    <name type="scientific">Alloyangia mangrovi</name>
    <dbReference type="NCBI Taxonomy" id="1779329"/>
    <lineage>
        <taxon>Bacteria</taxon>
        <taxon>Pseudomonadati</taxon>
        <taxon>Pseudomonadota</taxon>
        <taxon>Alphaproteobacteria</taxon>
        <taxon>Rhodobacterales</taxon>
        <taxon>Roseobacteraceae</taxon>
        <taxon>Alloyangia</taxon>
    </lineage>
</organism>
<gene>
    <name evidence="2" type="ORF">CLG85_005175</name>
</gene>
<dbReference type="Pfam" id="PF11102">
    <property type="entry name" value="YjbF"/>
    <property type="match status" value="1"/>
</dbReference>
<accession>A0ABT2KJH3</accession>
<dbReference type="EMBL" id="NTHN02000006">
    <property type="protein sequence ID" value="MCT4369762.1"/>
    <property type="molecule type" value="Genomic_DNA"/>
</dbReference>
<sequence length="229" mass="24580">MKLKTTCRAALMAGLIAALAGCGNDDRRDPIYDAAYASLFGGGDEDNKPISDQEIAATLAATDLPVIRLRIEERKSEAVAFEIERNGEHRTYGTASRQAIVLRHGMITATRGLGGDLMSVEEDALLRLVRARSAGQARFVQRFLTPEDVTEVLAYSCTVTPQQQVEVTPGVSGMAVRAACSSETEPDFADVYIVDAGGRDPRRAAMAGRDHRLRHAAAAAALINATRHA</sequence>
<evidence type="ECO:0000313" key="3">
    <source>
        <dbReference type="Proteomes" id="UP000217448"/>
    </source>
</evidence>
<dbReference type="InterPro" id="IPR021308">
    <property type="entry name" value="GfcB"/>
</dbReference>
<keyword evidence="3" id="KW-1185">Reference proteome</keyword>
<proteinExistence type="predicted"/>
<dbReference type="Proteomes" id="UP000217448">
    <property type="component" value="Unassembled WGS sequence"/>
</dbReference>
<dbReference type="Gene3D" id="2.40.360.10">
    <property type="entry name" value="YmcC-like"/>
    <property type="match status" value="1"/>
</dbReference>
<evidence type="ECO:0000313" key="2">
    <source>
        <dbReference type="EMBL" id="MCT4369762.1"/>
    </source>
</evidence>
<dbReference type="SUPFAM" id="SSF159270">
    <property type="entry name" value="YmcC-like"/>
    <property type="match status" value="1"/>
</dbReference>
<evidence type="ECO:0000256" key="1">
    <source>
        <dbReference type="SAM" id="SignalP"/>
    </source>
</evidence>
<comment type="caution">
    <text evidence="2">The sequence shown here is derived from an EMBL/GenBank/DDBJ whole genome shotgun (WGS) entry which is preliminary data.</text>
</comment>
<name>A0ABT2KJH3_9RHOB</name>
<feature type="signal peptide" evidence="1">
    <location>
        <begin position="1"/>
        <end position="20"/>
    </location>
</feature>